<feature type="transmembrane region" description="Helical" evidence="5">
    <location>
        <begin position="112"/>
        <end position="130"/>
    </location>
</feature>
<dbReference type="OrthoDB" id="7743618at2"/>
<feature type="transmembrane region" description="Helical" evidence="5">
    <location>
        <begin position="60"/>
        <end position="77"/>
    </location>
</feature>
<dbReference type="Proteomes" id="UP000294835">
    <property type="component" value="Unassembled WGS sequence"/>
</dbReference>
<keyword evidence="3 5" id="KW-1133">Transmembrane helix</keyword>
<gene>
    <name evidence="6" type="ORF">EV662_10987</name>
</gene>
<feature type="transmembrane region" description="Helical" evidence="5">
    <location>
        <begin position="83"/>
        <end position="105"/>
    </location>
</feature>
<dbReference type="AlphaFoldDB" id="A0A4R2PV68"/>
<dbReference type="SUPFAM" id="SSF161084">
    <property type="entry name" value="MAPEG domain-like"/>
    <property type="match status" value="1"/>
</dbReference>
<evidence type="ECO:0000256" key="3">
    <source>
        <dbReference type="ARBA" id="ARBA00022989"/>
    </source>
</evidence>
<organism evidence="6 7">
    <name type="scientific">Rhodovulum marinum</name>
    <dbReference type="NCBI Taxonomy" id="320662"/>
    <lineage>
        <taxon>Bacteria</taxon>
        <taxon>Pseudomonadati</taxon>
        <taxon>Pseudomonadota</taxon>
        <taxon>Alphaproteobacteria</taxon>
        <taxon>Rhodobacterales</taxon>
        <taxon>Paracoccaceae</taxon>
        <taxon>Rhodovulum</taxon>
    </lineage>
</organism>
<sequence length="131" mass="14292">MTPELYALALAILLQAAQLAIFAIPANFELGSRYTTSPRDEPPENALSTPTARMQRAFQNHFEALILFTAAVVLVTVSNQSTWVTITCAFTYLAARVLYIPAYVLGWTPGRSLVWAVGFLATILMTLAALV</sequence>
<evidence type="ECO:0000256" key="1">
    <source>
        <dbReference type="ARBA" id="ARBA00004370"/>
    </source>
</evidence>
<dbReference type="PANTHER" id="PTHR35371:SF1">
    <property type="entry name" value="BLR7753 PROTEIN"/>
    <property type="match status" value="1"/>
</dbReference>
<keyword evidence="2 5" id="KW-0812">Transmembrane</keyword>
<proteinExistence type="predicted"/>
<name>A0A4R2PV68_9RHOB</name>
<dbReference type="Gene3D" id="1.20.120.550">
    <property type="entry name" value="Membrane associated eicosanoid/glutathione metabolism-like domain"/>
    <property type="match status" value="1"/>
</dbReference>
<dbReference type="GO" id="GO:0016020">
    <property type="term" value="C:membrane"/>
    <property type="evidence" value="ECO:0007669"/>
    <property type="project" value="UniProtKB-SubCell"/>
</dbReference>
<protein>
    <submittedName>
        <fullName evidence="6">Putative MAPEG superfamily protein</fullName>
    </submittedName>
</protein>
<comment type="caution">
    <text evidence="6">The sequence shown here is derived from an EMBL/GenBank/DDBJ whole genome shotgun (WGS) entry which is preliminary data.</text>
</comment>
<dbReference type="InterPro" id="IPR001129">
    <property type="entry name" value="Membr-assoc_MAPEG"/>
</dbReference>
<evidence type="ECO:0000256" key="4">
    <source>
        <dbReference type="ARBA" id="ARBA00023136"/>
    </source>
</evidence>
<feature type="transmembrane region" description="Helical" evidence="5">
    <location>
        <begin position="6"/>
        <end position="24"/>
    </location>
</feature>
<keyword evidence="4 5" id="KW-0472">Membrane</keyword>
<accession>A0A4R2PV68</accession>
<dbReference type="Pfam" id="PF01124">
    <property type="entry name" value="MAPEG"/>
    <property type="match status" value="1"/>
</dbReference>
<comment type="subcellular location">
    <subcellularLocation>
        <location evidence="1">Membrane</location>
    </subcellularLocation>
</comment>
<evidence type="ECO:0000256" key="5">
    <source>
        <dbReference type="SAM" id="Phobius"/>
    </source>
</evidence>
<dbReference type="InterPro" id="IPR023352">
    <property type="entry name" value="MAPEG-like_dom_sf"/>
</dbReference>
<evidence type="ECO:0000313" key="7">
    <source>
        <dbReference type="Proteomes" id="UP000294835"/>
    </source>
</evidence>
<dbReference type="EMBL" id="SLXP01000009">
    <property type="protein sequence ID" value="TCP39962.1"/>
    <property type="molecule type" value="Genomic_DNA"/>
</dbReference>
<keyword evidence="7" id="KW-1185">Reference proteome</keyword>
<evidence type="ECO:0000313" key="6">
    <source>
        <dbReference type="EMBL" id="TCP39962.1"/>
    </source>
</evidence>
<dbReference type="RefSeq" id="WP_132463730.1">
    <property type="nucleotide sequence ID" value="NZ_SLXP01000009.1"/>
</dbReference>
<evidence type="ECO:0000256" key="2">
    <source>
        <dbReference type="ARBA" id="ARBA00022692"/>
    </source>
</evidence>
<dbReference type="PANTHER" id="PTHR35371">
    <property type="entry name" value="INNER MEMBRANE PROTEIN"/>
    <property type="match status" value="1"/>
</dbReference>
<reference evidence="6 7" key="1">
    <citation type="submission" date="2019-03" db="EMBL/GenBank/DDBJ databases">
        <title>Genomic Encyclopedia of Type Strains, Phase IV (KMG-IV): sequencing the most valuable type-strain genomes for metagenomic binning, comparative biology and taxonomic classification.</title>
        <authorList>
            <person name="Goeker M."/>
        </authorList>
    </citation>
    <scope>NUCLEOTIDE SEQUENCE [LARGE SCALE GENOMIC DNA]</scope>
    <source>
        <strain evidence="6 7">DSM 18063</strain>
    </source>
</reference>